<feature type="signal peptide" evidence="1">
    <location>
        <begin position="1"/>
        <end position="24"/>
    </location>
</feature>
<keyword evidence="1" id="KW-0732">Signal</keyword>
<protein>
    <submittedName>
        <fullName evidence="2">(northern house mosquito) hypothetical protein</fullName>
    </submittedName>
</protein>
<name>A0A8D8NKK4_CULPI</name>
<feature type="chain" id="PRO_5036261574" evidence="1">
    <location>
        <begin position="25"/>
        <end position="132"/>
    </location>
</feature>
<proteinExistence type="predicted"/>
<dbReference type="EMBL" id="HBUE01174671">
    <property type="protein sequence ID" value="CAG6517019.1"/>
    <property type="molecule type" value="Transcribed_RNA"/>
</dbReference>
<dbReference type="AlphaFoldDB" id="A0A8D8NKK4"/>
<sequence length="132" mass="14287">MSLRARLLLGPACWPSFGVGGAAAATGDADRSETDDERLRDLVDATEAVLESESLELTRVVLVGGRATAKFWSETSCEERCRLWEDVCCVPGTCCESPARLMREPFPGMETSCEERPRSLWVEGGGRGAFAA</sequence>
<evidence type="ECO:0000313" key="2">
    <source>
        <dbReference type="EMBL" id="CAG6568536.1"/>
    </source>
</evidence>
<dbReference type="EMBL" id="HBUE01280189">
    <property type="protein sequence ID" value="CAG6568540.1"/>
    <property type="molecule type" value="Transcribed_RNA"/>
</dbReference>
<dbReference type="EMBL" id="HBUE01174670">
    <property type="protein sequence ID" value="CAG6517018.1"/>
    <property type="molecule type" value="Transcribed_RNA"/>
</dbReference>
<dbReference type="EMBL" id="HBUE01174674">
    <property type="protein sequence ID" value="CAG6517022.1"/>
    <property type="molecule type" value="Transcribed_RNA"/>
</dbReference>
<evidence type="ECO:0000256" key="1">
    <source>
        <dbReference type="SAM" id="SignalP"/>
    </source>
</evidence>
<dbReference type="EMBL" id="HBUE01280185">
    <property type="protein sequence ID" value="CAG6568536.1"/>
    <property type="molecule type" value="Transcribed_RNA"/>
</dbReference>
<reference evidence="2" key="1">
    <citation type="submission" date="2021-05" db="EMBL/GenBank/DDBJ databases">
        <authorList>
            <person name="Alioto T."/>
            <person name="Alioto T."/>
            <person name="Gomez Garrido J."/>
        </authorList>
    </citation>
    <scope>NUCLEOTIDE SEQUENCE</scope>
</reference>
<organism evidence="2">
    <name type="scientific">Culex pipiens</name>
    <name type="common">House mosquito</name>
    <dbReference type="NCBI Taxonomy" id="7175"/>
    <lineage>
        <taxon>Eukaryota</taxon>
        <taxon>Metazoa</taxon>
        <taxon>Ecdysozoa</taxon>
        <taxon>Arthropoda</taxon>
        <taxon>Hexapoda</taxon>
        <taxon>Insecta</taxon>
        <taxon>Pterygota</taxon>
        <taxon>Neoptera</taxon>
        <taxon>Endopterygota</taxon>
        <taxon>Diptera</taxon>
        <taxon>Nematocera</taxon>
        <taxon>Culicoidea</taxon>
        <taxon>Culicidae</taxon>
        <taxon>Culicinae</taxon>
        <taxon>Culicini</taxon>
        <taxon>Culex</taxon>
        <taxon>Culex</taxon>
    </lineage>
</organism>
<accession>A0A8D8NKK4</accession>
<dbReference type="EMBL" id="HBUE01024083">
    <property type="protein sequence ID" value="CAG6453919.1"/>
    <property type="molecule type" value="Transcribed_RNA"/>
</dbReference>
<dbReference type="EMBL" id="HBUE01280186">
    <property type="protein sequence ID" value="CAG6568537.1"/>
    <property type="molecule type" value="Transcribed_RNA"/>
</dbReference>